<proteinExistence type="predicted"/>
<evidence type="ECO:0000313" key="1">
    <source>
        <dbReference type="EMBL" id="PIM97218.1"/>
    </source>
</evidence>
<name>A0A2G9FVX0_9LAMI</name>
<dbReference type="InterPro" id="IPR021109">
    <property type="entry name" value="Peptidase_aspartic_dom_sf"/>
</dbReference>
<dbReference type="OrthoDB" id="1934381at2759"/>
<dbReference type="AlphaFoldDB" id="A0A2G9FVX0"/>
<evidence type="ECO:0000313" key="2">
    <source>
        <dbReference type="Proteomes" id="UP000231279"/>
    </source>
</evidence>
<gene>
    <name evidence="1" type="ORF">CDL12_30314</name>
</gene>
<comment type="caution">
    <text evidence="1">The sequence shown here is derived from an EMBL/GenBank/DDBJ whole genome shotgun (WGS) entry which is preliminary data.</text>
</comment>
<dbReference type="EMBL" id="NKXS01010487">
    <property type="protein sequence ID" value="PIM97218.1"/>
    <property type="molecule type" value="Genomic_DNA"/>
</dbReference>
<protein>
    <recommendedName>
        <fullName evidence="3">Retrotransposon gag domain-containing protein</fullName>
    </recommendedName>
</protein>
<dbReference type="PANTHER" id="PTHR33067:SF39">
    <property type="entry name" value="TRANSCRIPTION FACTOR INTERACTOR AND REGULATOR CCHC(ZN) FAMILY"/>
    <property type="match status" value="1"/>
</dbReference>
<dbReference type="CDD" id="cd00303">
    <property type="entry name" value="retropepsin_like"/>
    <property type="match status" value="1"/>
</dbReference>
<sequence length="393" mass="44857">MADNYENTPVKNLALPRTREWKSCVIFLELPGITKTVYEVWSRFKKMLWNCPNHDIPRHIQVHTFYHRLTNGDKDKLDHLNGDSFLSGTTTECHNLLNNLAANHYEKNVESIQFVSNARKPQNNPYSNTYNPRWRQHPNFSWNNNQGQGSTPRFQQEKKPSLEKTLMQFMASTAANFKMMETQIGSLPSNTEPNPRQDGKAQCQAVTLCNEVIKEAVKKKDKEVISEQNEKEVEASLEVKALEQMPSYVKFMKDILSNKKKHLVDYETMALTEECSAIIQNKLPPKLKDPRSFTIHCTIGKHFSGRALCDLGASINLMPYSIYCTLGLGEAKPTSITLQLADKSLTYPKGVIEDILVKVDKFMFPADFVVLDMKANSEIPIILRRPFLATGRT</sequence>
<dbReference type="Proteomes" id="UP000231279">
    <property type="component" value="Unassembled WGS sequence"/>
</dbReference>
<accession>A0A2G9FVX0</accession>
<keyword evidence="2" id="KW-1185">Reference proteome</keyword>
<reference evidence="2" key="1">
    <citation type="journal article" date="2018" name="Gigascience">
        <title>Genome assembly of the Pink Ipe (Handroanthus impetiginosus, Bignoniaceae), a highly valued, ecologically keystone Neotropical timber forest tree.</title>
        <authorList>
            <person name="Silva-Junior O.B."/>
            <person name="Grattapaglia D."/>
            <person name="Novaes E."/>
            <person name="Collevatti R.G."/>
        </authorList>
    </citation>
    <scope>NUCLEOTIDE SEQUENCE [LARGE SCALE GENOMIC DNA]</scope>
    <source>
        <strain evidence="2">cv. UFG-1</strain>
    </source>
</reference>
<dbReference type="PANTHER" id="PTHR33067">
    <property type="entry name" value="RNA-DIRECTED DNA POLYMERASE-RELATED"/>
    <property type="match status" value="1"/>
</dbReference>
<dbReference type="Gene3D" id="2.40.70.10">
    <property type="entry name" value="Acid Proteases"/>
    <property type="match status" value="1"/>
</dbReference>
<evidence type="ECO:0008006" key="3">
    <source>
        <dbReference type="Google" id="ProtNLM"/>
    </source>
</evidence>
<organism evidence="1 2">
    <name type="scientific">Handroanthus impetiginosus</name>
    <dbReference type="NCBI Taxonomy" id="429701"/>
    <lineage>
        <taxon>Eukaryota</taxon>
        <taxon>Viridiplantae</taxon>
        <taxon>Streptophyta</taxon>
        <taxon>Embryophyta</taxon>
        <taxon>Tracheophyta</taxon>
        <taxon>Spermatophyta</taxon>
        <taxon>Magnoliopsida</taxon>
        <taxon>eudicotyledons</taxon>
        <taxon>Gunneridae</taxon>
        <taxon>Pentapetalae</taxon>
        <taxon>asterids</taxon>
        <taxon>lamiids</taxon>
        <taxon>Lamiales</taxon>
        <taxon>Bignoniaceae</taxon>
        <taxon>Crescentiina</taxon>
        <taxon>Tabebuia alliance</taxon>
        <taxon>Handroanthus</taxon>
    </lineage>
</organism>